<dbReference type="Pfam" id="PF07690">
    <property type="entry name" value="MFS_1"/>
    <property type="match status" value="1"/>
</dbReference>
<keyword evidence="6" id="KW-0460">Magnesium</keyword>
<dbReference type="SUPFAM" id="SSF103473">
    <property type="entry name" value="MFS general substrate transporter"/>
    <property type="match status" value="1"/>
</dbReference>
<organism evidence="17">
    <name type="scientific">Taenia asiatica</name>
    <name type="common">Asian tapeworm</name>
    <dbReference type="NCBI Taxonomy" id="60517"/>
    <lineage>
        <taxon>Eukaryota</taxon>
        <taxon>Metazoa</taxon>
        <taxon>Spiralia</taxon>
        <taxon>Lophotrochozoa</taxon>
        <taxon>Platyhelminthes</taxon>
        <taxon>Cestoda</taxon>
        <taxon>Eucestoda</taxon>
        <taxon>Cyclophyllidea</taxon>
        <taxon>Taeniidae</taxon>
        <taxon>Taenia</taxon>
    </lineage>
</organism>
<evidence type="ECO:0000256" key="10">
    <source>
        <dbReference type="ARBA" id="ARBA00071467"/>
    </source>
</evidence>
<comment type="subunit">
    <text evidence="3">Homodimer.</text>
</comment>
<dbReference type="GO" id="GO:0005737">
    <property type="term" value="C:cytoplasm"/>
    <property type="evidence" value="ECO:0007669"/>
    <property type="project" value="UniProtKB-SubCell"/>
</dbReference>
<feature type="transmembrane region" description="Helical" evidence="13">
    <location>
        <begin position="365"/>
        <end position="384"/>
    </location>
</feature>
<feature type="transmembrane region" description="Helical" evidence="13">
    <location>
        <begin position="82"/>
        <end position="102"/>
    </location>
</feature>
<reference evidence="15 16" key="2">
    <citation type="submission" date="2018-11" db="EMBL/GenBank/DDBJ databases">
        <authorList>
            <consortium name="Pathogen Informatics"/>
        </authorList>
    </citation>
    <scope>NUCLEOTIDE SEQUENCE [LARGE SCALE GENOMIC DNA]</scope>
</reference>
<evidence type="ECO:0000256" key="11">
    <source>
        <dbReference type="ARBA" id="ARBA00080475"/>
    </source>
</evidence>
<dbReference type="AlphaFoldDB" id="A0A0R3VWR0"/>
<dbReference type="InterPro" id="IPR011701">
    <property type="entry name" value="MFS"/>
</dbReference>
<dbReference type="FunFam" id="3.90.79.10:FF:000035">
    <property type="entry name" value="Uridine diphosphate glucose pyrophosphatase"/>
    <property type="match status" value="1"/>
</dbReference>
<feature type="transmembrane region" description="Helical" evidence="13">
    <location>
        <begin position="424"/>
        <end position="442"/>
    </location>
</feature>
<keyword evidence="4" id="KW-0963">Cytoplasm</keyword>
<dbReference type="InterPro" id="IPR000086">
    <property type="entry name" value="NUDIX_hydrolase_dom"/>
</dbReference>
<feature type="transmembrane region" description="Helical" evidence="13">
    <location>
        <begin position="331"/>
        <end position="353"/>
    </location>
</feature>
<dbReference type="Proteomes" id="UP000282613">
    <property type="component" value="Unassembled WGS sequence"/>
</dbReference>
<dbReference type="SUPFAM" id="SSF55811">
    <property type="entry name" value="Nudix"/>
    <property type="match status" value="1"/>
</dbReference>
<feature type="compositionally biased region" description="Basic and acidic residues" evidence="12">
    <location>
        <begin position="237"/>
        <end position="248"/>
    </location>
</feature>
<feature type="region of interest" description="Disordered" evidence="12">
    <location>
        <begin position="229"/>
        <end position="267"/>
    </location>
</feature>
<dbReference type="Gene3D" id="3.90.79.10">
    <property type="entry name" value="Nucleoside Triphosphate Pyrophosphohydrolase"/>
    <property type="match status" value="1"/>
</dbReference>
<dbReference type="PANTHER" id="PTHR11360:SF284">
    <property type="entry name" value="EG:103B4.3 PROTEIN-RELATED"/>
    <property type="match status" value="1"/>
</dbReference>
<evidence type="ECO:0000256" key="6">
    <source>
        <dbReference type="ARBA" id="ARBA00022842"/>
    </source>
</evidence>
<evidence type="ECO:0000313" key="16">
    <source>
        <dbReference type="Proteomes" id="UP000282613"/>
    </source>
</evidence>
<protein>
    <recommendedName>
        <fullName evidence="10">Uridine diphosphate glucose pyrophosphatase NUDT14</fullName>
        <ecNumber evidence="9">3.6.1.45</ecNumber>
    </recommendedName>
    <alternativeName>
        <fullName evidence="11">Nucleoside diphosphate-linked moiety X motif 14</fullName>
    </alternativeName>
</protein>
<dbReference type="Gene3D" id="1.20.1250.20">
    <property type="entry name" value="MFS general substrate transporter like domains"/>
    <property type="match status" value="2"/>
</dbReference>
<dbReference type="EMBL" id="UYRS01000661">
    <property type="protein sequence ID" value="VDK23798.1"/>
    <property type="molecule type" value="Genomic_DNA"/>
</dbReference>
<dbReference type="InterPro" id="IPR036259">
    <property type="entry name" value="MFS_trans_sf"/>
</dbReference>
<dbReference type="OrthoDB" id="6499973at2759"/>
<evidence type="ECO:0000256" key="9">
    <source>
        <dbReference type="ARBA" id="ARBA00066480"/>
    </source>
</evidence>
<dbReference type="CDD" id="cd17352">
    <property type="entry name" value="MFS_MCT_SLC16"/>
    <property type="match status" value="1"/>
</dbReference>
<comment type="function">
    <text evidence="8">Hydrolyzes UDP-glucose to glucose 1-phosphate and UMP and ADP-ribose to ribose 5-phosphate and AMP. The physiological substrate is probably UDP-glucose. Poor activity on other substrates such as ADP-glucose, CDP-glucose, GDP-glucose and GDP-mannose.</text>
</comment>
<evidence type="ECO:0000256" key="3">
    <source>
        <dbReference type="ARBA" id="ARBA00011738"/>
    </source>
</evidence>
<dbReference type="PROSITE" id="PS51462">
    <property type="entry name" value="NUDIX"/>
    <property type="match status" value="1"/>
</dbReference>
<feature type="transmembrane region" description="Helical" evidence="13">
    <location>
        <begin position="199"/>
        <end position="219"/>
    </location>
</feature>
<keyword evidence="13" id="KW-0472">Membrane</keyword>
<sequence length="646" mass="69919">MVGPALVTQNLNNTANQYPSGEGPSKARVSALDDQDVVTDNGWGWVVVLASFFIHVLIDGLAYTFGIFTTDLVEHYDISRQSVGWINSALVGLTFIYGLPALSHPSDSPLHFTRPLWAHHLANLWSHHAIGHLQMTLNHFVVPRGLGCGLAYLPTICIVTEYFRSKRALALGFAVCGSGIGTFLFAPLLTYLINIYSWRGAMLLEGGLILNGCVCGAAFRPLKRSPMPTHLPATSHKPFDPTSKRLPEEGEGEASIMPNGQMSGKRVTKPARSSSLLRVSRPLVNAFSLYLLANATFLIFATSNFLTSLGFNAPFLFATDRAIQMGVEESRASFLVAAIGIGNTLGRVAFGVLAMTRRIRIRLHLYNGSLVICGLITAISCWAVEYPLMIAYYLAFGFFSGSYVTLFSVLLADLLGAEFLKDSFGLSLLIMGVAVIVGPPIAGTRFGIRSKDHLEVSILIYNRDRESFVFVKQFRPVVFYALLRKLEGESVTAVDAEPHTPIGADGKPVHLPSSKGETLELCAGIVDKAAATLEETAVSEIHDECGYRVNPSMLRKVTTGCSSVGLSGTTSSIFYVEVGDADLDPNAGGGNPEEGEFIEVIYWPLERADELLSLAETGTPVSATVILAVLWFQRHILPSLCLAPKG</sequence>
<evidence type="ECO:0000256" key="4">
    <source>
        <dbReference type="ARBA" id="ARBA00022490"/>
    </source>
</evidence>
<name>A0A0R3VWR0_TAEAS</name>
<feature type="domain" description="Nudix hydrolase" evidence="14">
    <location>
        <begin position="451"/>
        <end position="627"/>
    </location>
</feature>
<evidence type="ECO:0000313" key="17">
    <source>
        <dbReference type="WBParaSite" id="TASK_0000185401-mRNA-1"/>
    </source>
</evidence>
<keyword evidence="13" id="KW-1133">Transmembrane helix</keyword>
<dbReference type="InterPro" id="IPR050327">
    <property type="entry name" value="Proton-linked_MCT"/>
</dbReference>
<comment type="catalytic activity">
    <reaction evidence="7">
        <text>UDP-sugar + H2O = UMP + alpha-D-aldose 1-phosphate.</text>
        <dbReference type="EC" id="3.6.1.45"/>
    </reaction>
</comment>
<feature type="transmembrane region" description="Helical" evidence="13">
    <location>
        <begin position="287"/>
        <end position="311"/>
    </location>
</feature>
<keyword evidence="13" id="KW-0812">Transmembrane</keyword>
<keyword evidence="16" id="KW-1185">Reference proteome</keyword>
<evidence type="ECO:0000256" key="2">
    <source>
        <dbReference type="ARBA" id="ARBA00004496"/>
    </source>
</evidence>
<proteinExistence type="predicted"/>
<dbReference type="InterPro" id="IPR015797">
    <property type="entry name" value="NUDIX_hydrolase-like_dom_sf"/>
</dbReference>
<dbReference type="GO" id="GO:0008028">
    <property type="term" value="F:monocarboxylic acid transmembrane transporter activity"/>
    <property type="evidence" value="ECO:0007669"/>
    <property type="project" value="TreeGrafter"/>
</dbReference>
<evidence type="ECO:0000259" key="14">
    <source>
        <dbReference type="PROSITE" id="PS51462"/>
    </source>
</evidence>
<dbReference type="WBParaSite" id="TASK_0000185401-mRNA-1">
    <property type="protein sequence ID" value="TASK_0000185401-mRNA-1"/>
    <property type="gene ID" value="TASK_0000185401"/>
</dbReference>
<evidence type="ECO:0000313" key="15">
    <source>
        <dbReference type="EMBL" id="VDK23798.1"/>
    </source>
</evidence>
<gene>
    <name evidence="15" type="ORF">TASK_LOCUS1855</name>
</gene>
<feature type="transmembrane region" description="Helical" evidence="13">
    <location>
        <begin position="141"/>
        <end position="163"/>
    </location>
</feature>
<comment type="subcellular location">
    <subcellularLocation>
        <location evidence="2">Cytoplasm</location>
    </subcellularLocation>
</comment>
<feature type="transmembrane region" description="Helical" evidence="13">
    <location>
        <begin position="390"/>
        <end position="412"/>
    </location>
</feature>
<feature type="transmembrane region" description="Helical" evidence="13">
    <location>
        <begin position="43"/>
        <end position="70"/>
    </location>
</feature>
<dbReference type="PANTHER" id="PTHR11360">
    <property type="entry name" value="MONOCARBOXYLATE TRANSPORTER"/>
    <property type="match status" value="1"/>
</dbReference>
<evidence type="ECO:0000256" key="8">
    <source>
        <dbReference type="ARBA" id="ARBA00054674"/>
    </source>
</evidence>
<evidence type="ECO:0000256" key="7">
    <source>
        <dbReference type="ARBA" id="ARBA00051086"/>
    </source>
</evidence>
<keyword evidence="5" id="KW-0378">Hydrolase</keyword>
<evidence type="ECO:0000256" key="13">
    <source>
        <dbReference type="SAM" id="Phobius"/>
    </source>
</evidence>
<evidence type="ECO:0000256" key="12">
    <source>
        <dbReference type="SAM" id="MobiDB-lite"/>
    </source>
</evidence>
<reference evidence="17" key="1">
    <citation type="submission" date="2017-02" db="UniProtKB">
        <authorList>
            <consortium name="WormBaseParasite"/>
        </authorList>
    </citation>
    <scope>IDENTIFICATION</scope>
</reference>
<feature type="transmembrane region" description="Helical" evidence="13">
    <location>
        <begin position="170"/>
        <end position="193"/>
    </location>
</feature>
<accession>A0A0R3VWR0</accession>
<evidence type="ECO:0000256" key="1">
    <source>
        <dbReference type="ARBA" id="ARBA00001946"/>
    </source>
</evidence>
<dbReference type="EC" id="3.6.1.45" evidence="9"/>
<evidence type="ECO:0000256" key="5">
    <source>
        <dbReference type="ARBA" id="ARBA00022801"/>
    </source>
</evidence>
<comment type="cofactor">
    <cofactor evidence="1">
        <name>Mg(2+)</name>
        <dbReference type="ChEBI" id="CHEBI:18420"/>
    </cofactor>
</comment>
<dbReference type="GO" id="GO:0008768">
    <property type="term" value="F:UDP-sugar diphosphatase activity"/>
    <property type="evidence" value="ECO:0007669"/>
    <property type="project" value="UniProtKB-EC"/>
</dbReference>